<dbReference type="Proteomes" id="UP000004095">
    <property type="component" value="Unassembled WGS sequence"/>
</dbReference>
<proteinExistence type="predicted"/>
<sequence length="98" mass="10773">MSVLTCTDGVTCENGLVVEQSAHNDTHDEVEASHDHSEDSQDTCSPFCACQCCGLSISLTVFVAVLQKHRMPALVYQDHYAPSYSQEYLGSIWHPPTV</sequence>
<dbReference type="AlphaFoldDB" id="A1ZCV8"/>
<dbReference type="EMBL" id="AAWS01000002">
    <property type="protein sequence ID" value="EAY31497.1"/>
    <property type="molecule type" value="Genomic_DNA"/>
</dbReference>
<keyword evidence="2" id="KW-1185">Reference proteome</keyword>
<name>A1ZCV8_MICM2</name>
<gene>
    <name evidence="1" type="ORF">M23134_05003</name>
</gene>
<accession>A1ZCV8</accession>
<evidence type="ECO:0000313" key="1">
    <source>
        <dbReference type="EMBL" id="EAY31497.1"/>
    </source>
</evidence>
<protein>
    <submittedName>
        <fullName evidence="1">Uncharacterized protein</fullName>
    </submittedName>
</protein>
<comment type="caution">
    <text evidence="1">The sequence shown here is derived from an EMBL/GenBank/DDBJ whole genome shotgun (WGS) entry which is preliminary data.</text>
</comment>
<reference evidence="1 2" key="1">
    <citation type="submission" date="2007-01" db="EMBL/GenBank/DDBJ databases">
        <authorList>
            <person name="Haygood M."/>
            <person name="Podell S."/>
            <person name="Anderson C."/>
            <person name="Hopkinson B."/>
            <person name="Roe K."/>
            <person name="Barbeau K."/>
            <person name="Gaasterland T."/>
            <person name="Ferriera S."/>
            <person name="Johnson J."/>
            <person name="Kravitz S."/>
            <person name="Beeson K."/>
            <person name="Sutton G."/>
            <person name="Rogers Y.-H."/>
            <person name="Friedman R."/>
            <person name="Frazier M."/>
            <person name="Venter J.C."/>
        </authorList>
    </citation>
    <scope>NUCLEOTIDE SEQUENCE [LARGE SCALE GENOMIC DNA]</scope>
    <source>
        <strain evidence="1 2">ATCC 23134</strain>
    </source>
</reference>
<organism evidence="1 2">
    <name type="scientific">Microscilla marina ATCC 23134</name>
    <dbReference type="NCBI Taxonomy" id="313606"/>
    <lineage>
        <taxon>Bacteria</taxon>
        <taxon>Pseudomonadati</taxon>
        <taxon>Bacteroidota</taxon>
        <taxon>Cytophagia</taxon>
        <taxon>Cytophagales</taxon>
        <taxon>Microscillaceae</taxon>
        <taxon>Microscilla</taxon>
    </lineage>
</organism>
<evidence type="ECO:0000313" key="2">
    <source>
        <dbReference type="Proteomes" id="UP000004095"/>
    </source>
</evidence>